<accession>A0ABW4B2R8</accession>
<dbReference type="SUPFAM" id="SSF49265">
    <property type="entry name" value="Fibronectin type III"/>
    <property type="match status" value="1"/>
</dbReference>
<evidence type="ECO:0000313" key="4">
    <source>
        <dbReference type="EMBL" id="MFD1384503.1"/>
    </source>
</evidence>
<feature type="compositionally biased region" description="Low complexity" evidence="1">
    <location>
        <begin position="28"/>
        <end position="47"/>
    </location>
</feature>
<dbReference type="RefSeq" id="WP_377368770.1">
    <property type="nucleotide sequence ID" value="NZ_JBHTMN010000014.1"/>
</dbReference>
<dbReference type="InterPro" id="IPR013783">
    <property type="entry name" value="Ig-like_fold"/>
</dbReference>
<keyword evidence="5" id="KW-1185">Reference proteome</keyword>
<dbReference type="Gene3D" id="2.60.40.10">
    <property type="entry name" value="Immunoglobulins"/>
    <property type="match status" value="1"/>
</dbReference>
<feature type="region of interest" description="Disordered" evidence="1">
    <location>
        <begin position="24"/>
        <end position="58"/>
    </location>
</feature>
<dbReference type="EMBL" id="JBHTMN010000014">
    <property type="protein sequence ID" value="MFD1384503.1"/>
    <property type="molecule type" value="Genomic_DNA"/>
</dbReference>
<evidence type="ECO:0000256" key="1">
    <source>
        <dbReference type="SAM" id="MobiDB-lite"/>
    </source>
</evidence>
<feature type="compositionally biased region" description="Acidic residues" evidence="1">
    <location>
        <begin position="48"/>
        <end position="58"/>
    </location>
</feature>
<proteinExistence type="predicted"/>
<dbReference type="InterPro" id="IPR036116">
    <property type="entry name" value="FN3_sf"/>
</dbReference>
<feature type="domain" description="Fibronectin type-III" evidence="3">
    <location>
        <begin position="61"/>
        <end position="167"/>
    </location>
</feature>
<dbReference type="InterPro" id="IPR011460">
    <property type="entry name" value="Lcl_C"/>
</dbReference>
<sequence>MNRLILSLLCVVFLASCGVPEDPLEGQTSGSTDGSSGEDSGSGSDTGGDSDSDTDSETVDTTLHPVVSLVAIAGSNAVRLNWNTVLNAESYDVYYSTSEITDSTDLGTINKATVSPTTDTTYTVTGLSNDVLYYFAVVANSGSASALAGADPLTTDVGPVKAVTPNSNGLDLTQFTSTRELNDTGATYSLTTTSHDDTCASPGSLNADYQDCSYGRDNDDQANADTDGIAGFSFTKIDSTGRKLKSSVEDWDCVLDNVTGLMWETKKNGNGTLGESLHDADDGFTWYFDNSHSNYQTLVNSGAIPEIGSGVSSGSPEGTTPNSCYGYTVSTTSTNCNAHYFMNRVNEVGLCGYNDWRLPSTNELMSIVYYRSIVPTLTIDALEESFFPKDDSVVRSKFWTRSPYNDPDSDDRAWSVVFRDTSSTTRGKETGMVEPQTKSTVYGIILVRDAG</sequence>
<dbReference type="PROSITE" id="PS51257">
    <property type="entry name" value="PROKAR_LIPOPROTEIN"/>
    <property type="match status" value="1"/>
</dbReference>
<dbReference type="InterPro" id="IPR003961">
    <property type="entry name" value="FN3_dom"/>
</dbReference>
<feature type="chain" id="PRO_5045929496" evidence="2">
    <location>
        <begin position="22"/>
        <end position="451"/>
    </location>
</feature>
<reference evidence="5" key="1">
    <citation type="journal article" date="2019" name="Int. J. Syst. Evol. Microbiol.">
        <title>The Global Catalogue of Microorganisms (GCM) 10K type strain sequencing project: providing services to taxonomists for standard genome sequencing and annotation.</title>
        <authorList>
            <consortium name="The Broad Institute Genomics Platform"/>
            <consortium name="The Broad Institute Genome Sequencing Center for Infectious Disease"/>
            <person name="Wu L."/>
            <person name="Ma J."/>
        </authorList>
    </citation>
    <scope>NUCLEOTIDE SEQUENCE [LARGE SCALE GENOMIC DNA]</scope>
    <source>
        <strain evidence="5">JCM 30774</strain>
    </source>
</reference>
<dbReference type="Proteomes" id="UP001597059">
    <property type="component" value="Unassembled WGS sequence"/>
</dbReference>
<comment type="caution">
    <text evidence="4">The sequence shown here is derived from an EMBL/GenBank/DDBJ whole genome shotgun (WGS) entry which is preliminary data.</text>
</comment>
<dbReference type="PROSITE" id="PS50853">
    <property type="entry name" value="FN3"/>
    <property type="match status" value="1"/>
</dbReference>
<organism evidence="4 5">
    <name type="scientific">Rhodanobacter aciditrophus</name>
    <dbReference type="NCBI Taxonomy" id="1623218"/>
    <lineage>
        <taxon>Bacteria</taxon>
        <taxon>Pseudomonadati</taxon>
        <taxon>Pseudomonadota</taxon>
        <taxon>Gammaproteobacteria</taxon>
        <taxon>Lysobacterales</taxon>
        <taxon>Rhodanobacteraceae</taxon>
        <taxon>Rhodanobacter</taxon>
    </lineage>
</organism>
<name>A0ABW4B2R8_9GAMM</name>
<evidence type="ECO:0000256" key="2">
    <source>
        <dbReference type="SAM" id="SignalP"/>
    </source>
</evidence>
<feature type="signal peptide" evidence="2">
    <location>
        <begin position="1"/>
        <end position="21"/>
    </location>
</feature>
<evidence type="ECO:0000313" key="5">
    <source>
        <dbReference type="Proteomes" id="UP001597059"/>
    </source>
</evidence>
<gene>
    <name evidence="4" type="ORF">ACFQ45_14080</name>
</gene>
<dbReference type="Pfam" id="PF07603">
    <property type="entry name" value="Lcl_C"/>
    <property type="match status" value="1"/>
</dbReference>
<evidence type="ECO:0000259" key="3">
    <source>
        <dbReference type="PROSITE" id="PS50853"/>
    </source>
</evidence>
<keyword evidence="2" id="KW-0732">Signal</keyword>
<protein>
    <submittedName>
        <fullName evidence="4">DUF1566 domain-containing protein</fullName>
    </submittedName>
</protein>